<dbReference type="RefSeq" id="WP_109035688.1">
    <property type="nucleotide sequence ID" value="NZ_CP029210.1"/>
</dbReference>
<dbReference type="PANTHER" id="PTHR37533:SF2">
    <property type="entry name" value="FLAGELLAR HOOK-LENGTH CONTROL PROTEIN"/>
    <property type="match status" value="1"/>
</dbReference>
<gene>
    <name evidence="3" type="ORF">DEH84_06050</name>
</gene>
<organism evidence="3 4">
    <name type="scientific">Aquabacterium olei</name>
    <dbReference type="NCBI Taxonomy" id="1296669"/>
    <lineage>
        <taxon>Bacteria</taxon>
        <taxon>Pseudomonadati</taxon>
        <taxon>Pseudomonadota</taxon>
        <taxon>Betaproteobacteria</taxon>
        <taxon>Burkholderiales</taxon>
        <taxon>Aquabacterium</taxon>
    </lineage>
</organism>
<feature type="region of interest" description="Disordered" evidence="1">
    <location>
        <begin position="376"/>
        <end position="404"/>
    </location>
</feature>
<dbReference type="Proteomes" id="UP000244892">
    <property type="component" value="Chromosome"/>
</dbReference>
<feature type="domain" description="Flagellar hook-length control protein-like C-terminal" evidence="2">
    <location>
        <begin position="306"/>
        <end position="380"/>
    </location>
</feature>
<feature type="region of interest" description="Disordered" evidence="1">
    <location>
        <begin position="263"/>
        <end position="282"/>
    </location>
</feature>
<evidence type="ECO:0000259" key="2">
    <source>
        <dbReference type="Pfam" id="PF02120"/>
    </source>
</evidence>
<reference evidence="3 4" key="1">
    <citation type="submission" date="2018-05" db="EMBL/GenBank/DDBJ databases">
        <title>complete genome sequence of Aquabacterium olei NBRC 110486.</title>
        <authorList>
            <person name="Tang B."/>
            <person name="Chang J."/>
            <person name="Zhang L."/>
            <person name="Yang H."/>
        </authorList>
    </citation>
    <scope>NUCLEOTIDE SEQUENCE [LARGE SCALE GENOMIC DNA]</scope>
    <source>
        <strain evidence="3 4">NBRC 110486</strain>
    </source>
</reference>
<evidence type="ECO:0000313" key="4">
    <source>
        <dbReference type="Proteomes" id="UP000244892"/>
    </source>
</evidence>
<feature type="compositionally biased region" description="Polar residues" evidence="1">
    <location>
        <begin position="272"/>
        <end position="282"/>
    </location>
</feature>
<feature type="compositionally biased region" description="Polar residues" evidence="1">
    <location>
        <begin position="1"/>
        <end position="22"/>
    </location>
</feature>
<feature type="compositionally biased region" description="Low complexity" evidence="1">
    <location>
        <begin position="59"/>
        <end position="75"/>
    </location>
</feature>
<dbReference type="EMBL" id="CP029210">
    <property type="protein sequence ID" value="AWI53040.1"/>
    <property type="molecule type" value="Genomic_DNA"/>
</dbReference>
<feature type="compositionally biased region" description="Basic and acidic residues" evidence="1">
    <location>
        <begin position="98"/>
        <end position="110"/>
    </location>
</feature>
<evidence type="ECO:0000256" key="1">
    <source>
        <dbReference type="SAM" id="MobiDB-lite"/>
    </source>
</evidence>
<dbReference type="InterPro" id="IPR038610">
    <property type="entry name" value="FliK-like_C_sf"/>
</dbReference>
<name>A0A2U8FPZ9_9BURK</name>
<feature type="compositionally biased region" description="Low complexity" evidence="1">
    <location>
        <begin position="390"/>
        <end position="400"/>
    </location>
</feature>
<sequence>MSSPIASNKNVTVSPNAVNGSSLGDLASRLAAQQAGSGAPSFAQLMSQQQAGSEPAPKPASAPARPAQVAKAPQPVRTPVPVRPQATQPEVAMQAQRPADRSVNRAEARNKPAPAKEGQRAESSEKPAEEGSTRETEEQRAAAAADGGPLVQELQPPAHLQPGDAAGLMAWLAGQAEADALAAEAAAALSGGEQAEAAAGQGAQATDAAGQGTLALDPAAWRQASGTLALQADAMLSPTGKSGEQKVETDAFASLMAGGLRGAPAQAARTDAPTQSATLQTPVNSPDFAQALSDQVRVWVGRAGTEGPMTAELHLNPAEMGPISVKISLDGQSAQVDFAAAALETRKAIEASMSVLSSALDSVGLSLTGAGVSDQTAQQSFGQPSAQADAQRGGITTGRAGRADTEAGLDHEAAMRPVNVPRPGRLGGLDLYA</sequence>
<feature type="region of interest" description="Disordered" evidence="1">
    <location>
        <begin position="1"/>
        <end position="147"/>
    </location>
</feature>
<proteinExistence type="predicted"/>
<dbReference type="PANTHER" id="PTHR37533">
    <property type="entry name" value="FLAGELLAR HOOK-LENGTH CONTROL PROTEIN"/>
    <property type="match status" value="1"/>
</dbReference>
<dbReference type="CDD" id="cd17470">
    <property type="entry name" value="T3SS_Flik_C"/>
    <property type="match status" value="1"/>
</dbReference>
<accession>A0A2U8FPZ9</accession>
<dbReference type="AlphaFoldDB" id="A0A2U8FPZ9"/>
<protein>
    <recommendedName>
        <fullName evidence="2">Flagellar hook-length control protein-like C-terminal domain-containing protein</fullName>
    </recommendedName>
</protein>
<dbReference type="Gene3D" id="3.30.750.140">
    <property type="match status" value="1"/>
</dbReference>
<feature type="compositionally biased region" description="Polar residues" evidence="1">
    <location>
        <begin position="376"/>
        <end position="388"/>
    </location>
</feature>
<keyword evidence="4" id="KW-1185">Reference proteome</keyword>
<dbReference type="InterPro" id="IPR052563">
    <property type="entry name" value="FliK"/>
</dbReference>
<dbReference type="InterPro" id="IPR021136">
    <property type="entry name" value="Flagellar_hook_control-like_C"/>
</dbReference>
<feature type="compositionally biased region" description="Basic and acidic residues" evidence="1">
    <location>
        <begin position="117"/>
        <end position="140"/>
    </location>
</feature>
<dbReference type="KEGG" id="aon:DEH84_06050"/>
<dbReference type="Pfam" id="PF02120">
    <property type="entry name" value="Flg_hook"/>
    <property type="match status" value="1"/>
</dbReference>
<evidence type="ECO:0000313" key="3">
    <source>
        <dbReference type="EMBL" id="AWI53040.1"/>
    </source>
</evidence>
<dbReference type="OrthoDB" id="9157214at2"/>